<dbReference type="PRINTS" id="PR00046">
    <property type="entry name" value="SIGMA70FCT"/>
</dbReference>
<dbReference type="GO" id="GO:0006352">
    <property type="term" value="P:DNA-templated transcription initiation"/>
    <property type="evidence" value="ECO:0007669"/>
    <property type="project" value="InterPro"/>
</dbReference>
<dbReference type="Pfam" id="PF04542">
    <property type="entry name" value="Sigma70_r2"/>
    <property type="match status" value="1"/>
</dbReference>
<dbReference type="InterPro" id="IPR014284">
    <property type="entry name" value="RNA_pol_sigma-70_dom"/>
</dbReference>
<evidence type="ECO:0000256" key="4">
    <source>
        <dbReference type="ARBA" id="ARBA00023163"/>
    </source>
</evidence>
<dbReference type="PIRSF" id="PIRSF000770">
    <property type="entry name" value="RNA_pol_sigma-SigE/K"/>
    <property type="match status" value="1"/>
</dbReference>
<name>A0A7V2ZI70_9BACT</name>
<comment type="caution">
    <text evidence="6">The sequence shown here is derived from an EMBL/GenBank/DDBJ whole genome shotgun (WGS) entry which is preliminary data.</text>
</comment>
<evidence type="ECO:0000259" key="5">
    <source>
        <dbReference type="PROSITE" id="PS00716"/>
    </source>
</evidence>
<feature type="domain" description="RNA polymerase sigma-70" evidence="5">
    <location>
        <begin position="174"/>
        <end position="200"/>
    </location>
</feature>
<dbReference type="GO" id="GO:0016987">
    <property type="term" value="F:sigma factor activity"/>
    <property type="evidence" value="ECO:0007669"/>
    <property type="project" value="UniProtKB-KW"/>
</dbReference>
<dbReference type="InterPro" id="IPR000943">
    <property type="entry name" value="RNA_pol_sigma70"/>
</dbReference>
<dbReference type="SUPFAM" id="SSF88659">
    <property type="entry name" value="Sigma3 and sigma4 domains of RNA polymerase sigma factors"/>
    <property type="match status" value="1"/>
</dbReference>
<dbReference type="Gene3D" id="1.10.1740.10">
    <property type="match status" value="1"/>
</dbReference>
<dbReference type="InterPro" id="IPR007627">
    <property type="entry name" value="RNA_pol_sigma70_r2"/>
</dbReference>
<dbReference type="InterPro" id="IPR013325">
    <property type="entry name" value="RNA_pol_sigma_r2"/>
</dbReference>
<evidence type="ECO:0000256" key="3">
    <source>
        <dbReference type="ARBA" id="ARBA00023125"/>
    </source>
</evidence>
<sequence length="209" mass="24700">MNNSELWREYKLAPTPALKKEIIMKYLNLVHYVIRKTPLSKNQVLDERDFFQYGIEGLSEAVDRFDPDYGTKFETYAIQRIRGKIIDELRKLQSKFKTEEGDQTVDNYYTNLSINNQIDDEDGYTLAEVIPNDQLTQSEEVEKNEMKEILLNALKGLNERDRLIISLYYYENLNYQEIAKLMNITISRVSQIHSRILKNLKSKLLVYNE</sequence>
<dbReference type="SUPFAM" id="SSF88946">
    <property type="entry name" value="Sigma2 domain of RNA polymerase sigma factors"/>
    <property type="match status" value="1"/>
</dbReference>
<keyword evidence="4" id="KW-0804">Transcription</keyword>
<dbReference type="PANTHER" id="PTHR30385:SF7">
    <property type="entry name" value="RNA POLYMERASE SIGMA FACTOR FLIA"/>
    <property type="match status" value="1"/>
</dbReference>
<dbReference type="InterPro" id="IPR007630">
    <property type="entry name" value="RNA_pol_sigma70_r4"/>
</dbReference>
<dbReference type="InterPro" id="IPR013324">
    <property type="entry name" value="RNA_pol_sigma_r3/r4-like"/>
</dbReference>
<dbReference type="CDD" id="cd06171">
    <property type="entry name" value="Sigma70_r4"/>
    <property type="match status" value="1"/>
</dbReference>
<evidence type="ECO:0000256" key="2">
    <source>
        <dbReference type="ARBA" id="ARBA00023082"/>
    </source>
</evidence>
<dbReference type="Gene3D" id="1.20.140.160">
    <property type="match status" value="1"/>
</dbReference>
<keyword evidence="3" id="KW-0238">DNA-binding</keyword>
<proteinExistence type="predicted"/>
<dbReference type="AlphaFoldDB" id="A0A7V2ZI70"/>
<keyword evidence="2" id="KW-0731">Sigma factor</keyword>
<dbReference type="GO" id="GO:0003677">
    <property type="term" value="F:DNA binding"/>
    <property type="evidence" value="ECO:0007669"/>
    <property type="project" value="UniProtKB-KW"/>
</dbReference>
<dbReference type="NCBIfam" id="TIGR02937">
    <property type="entry name" value="sigma70-ECF"/>
    <property type="match status" value="1"/>
</dbReference>
<dbReference type="PROSITE" id="PS00716">
    <property type="entry name" value="SIGMA70_2"/>
    <property type="match status" value="1"/>
</dbReference>
<evidence type="ECO:0000256" key="1">
    <source>
        <dbReference type="ARBA" id="ARBA00023015"/>
    </source>
</evidence>
<reference evidence="6" key="1">
    <citation type="journal article" date="2020" name="mSystems">
        <title>Genome- and Community-Level Interaction Insights into Carbon Utilization and Element Cycling Functions of Hydrothermarchaeota in Hydrothermal Sediment.</title>
        <authorList>
            <person name="Zhou Z."/>
            <person name="Liu Y."/>
            <person name="Xu W."/>
            <person name="Pan J."/>
            <person name="Luo Z.H."/>
            <person name="Li M."/>
        </authorList>
    </citation>
    <scope>NUCLEOTIDE SEQUENCE [LARGE SCALE GENOMIC DNA]</scope>
    <source>
        <strain evidence="6">SpSt-479</strain>
    </source>
</reference>
<protein>
    <submittedName>
        <fullName evidence="6">Sigma-70 family RNA polymerase sigma factor</fullName>
    </submittedName>
</protein>
<dbReference type="EMBL" id="DSUJ01000008">
    <property type="protein sequence ID" value="HFI90427.1"/>
    <property type="molecule type" value="Genomic_DNA"/>
</dbReference>
<organism evidence="6">
    <name type="scientific">Ignavibacterium album</name>
    <dbReference type="NCBI Taxonomy" id="591197"/>
    <lineage>
        <taxon>Bacteria</taxon>
        <taxon>Pseudomonadati</taxon>
        <taxon>Ignavibacteriota</taxon>
        <taxon>Ignavibacteria</taxon>
        <taxon>Ignavibacteriales</taxon>
        <taxon>Ignavibacteriaceae</taxon>
        <taxon>Ignavibacterium</taxon>
    </lineage>
</organism>
<keyword evidence="1" id="KW-0805">Transcription regulation</keyword>
<evidence type="ECO:0000313" key="6">
    <source>
        <dbReference type="EMBL" id="HFI90427.1"/>
    </source>
</evidence>
<accession>A0A7V2ZI70</accession>
<dbReference type="Pfam" id="PF04545">
    <property type="entry name" value="Sigma70_r4"/>
    <property type="match status" value="1"/>
</dbReference>
<gene>
    <name evidence="6" type="ORF">ENS31_02725</name>
</gene>
<dbReference type="PANTHER" id="PTHR30385">
    <property type="entry name" value="SIGMA FACTOR F FLAGELLAR"/>
    <property type="match status" value="1"/>
</dbReference>